<reference evidence="2 3" key="1">
    <citation type="submission" date="2018-07" db="EMBL/GenBank/DDBJ databases">
        <title>Genomic Encyclopedia of Type Strains, Phase IV (KMG-IV): sequencing the most valuable type-strain genomes for metagenomic binning, comparative biology and taxonomic classification.</title>
        <authorList>
            <person name="Goeker M."/>
        </authorList>
    </citation>
    <scope>NUCLEOTIDE SEQUENCE [LARGE SCALE GENOMIC DNA]</scope>
    <source>
        <strain evidence="2 3">DSM 16500</strain>
    </source>
</reference>
<keyword evidence="3" id="KW-1185">Reference proteome</keyword>
<proteinExistence type="predicted"/>
<dbReference type="AlphaFoldDB" id="A0A370GCA3"/>
<evidence type="ECO:0000313" key="2">
    <source>
        <dbReference type="EMBL" id="RDI40084.1"/>
    </source>
</evidence>
<dbReference type="Proteomes" id="UP000254720">
    <property type="component" value="Unassembled WGS sequence"/>
</dbReference>
<dbReference type="RefSeq" id="WP_114835147.1">
    <property type="nucleotide sequence ID" value="NZ_LR699114.1"/>
</dbReference>
<feature type="compositionally biased region" description="Polar residues" evidence="1">
    <location>
        <begin position="1"/>
        <end position="13"/>
    </location>
</feature>
<protein>
    <submittedName>
        <fullName evidence="2">Uncharacterized protein</fullName>
    </submittedName>
</protein>
<comment type="caution">
    <text evidence="2">The sequence shown here is derived from an EMBL/GenBank/DDBJ whole genome shotgun (WGS) entry which is preliminary data.</text>
</comment>
<organism evidence="2 3">
    <name type="scientific">Aquicella lusitana</name>
    <dbReference type="NCBI Taxonomy" id="254246"/>
    <lineage>
        <taxon>Bacteria</taxon>
        <taxon>Pseudomonadati</taxon>
        <taxon>Pseudomonadota</taxon>
        <taxon>Gammaproteobacteria</taxon>
        <taxon>Legionellales</taxon>
        <taxon>Coxiellaceae</taxon>
        <taxon>Aquicella</taxon>
    </lineage>
</organism>
<evidence type="ECO:0000313" key="3">
    <source>
        <dbReference type="Proteomes" id="UP000254720"/>
    </source>
</evidence>
<dbReference type="EMBL" id="QQAX01000024">
    <property type="protein sequence ID" value="RDI40084.1"/>
    <property type="molecule type" value="Genomic_DNA"/>
</dbReference>
<gene>
    <name evidence="2" type="ORF">C8D86_12434</name>
</gene>
<sequence length="76" mass="8813">MQNRRPNLFTPKSDQPAKPTDKNNDNLEKINEFITSIETTISELKKDKLLSYPLQSNLQQMTVSQHIETYINLSYG</sequence>
<name>A0A370GCA3_9COXI</name>
<accession>A0A370GCA3</accession>
<feature type="region of interest" description="Disordered" evidence="1">
    <location>
        <begin position="1"/>
        <end position="26"/>
    </location>
</feature>
<evidence type="ECO:0000256" key="1">
    <source>
        <dbReference type="SAM" id="MobiDB-lite"/>
    </source>
</evidence>